<sequence length="71" mass="8129">MWQDPIVVETRALREAYAAEFGHDPNAIFDDILKRQAQSGEKLFRFPPRKPRTEAGQKSGADYCFRASQSK</sequence>
<gene>
    <name evidence="2" type="ORF">THSYN_01305</name>
</gene>
<name>A0A2K8U2G9_9GAMM</name>
<dbReference type="EMBL" id="CP020370">
    <property type="protein sequence ID" value="AUB79725.1"/>
    <property type="molecule type" value="Genomic_DNA"/>
</dbReference>
<protein>
    <submittedName>
        <fullName evidence="2">Uncharacterized protein</fullName>
    </submittedName>
</protein>
<reference evidence="2 3" key="1">
    <citation type="submission" date="2017-03" db="EMBL/GenBank/DDBJ databases">
        <title>Complete genome sequence of Candidatus 'Thiodictyon syntrophicum' sp. nov. strain Cad16T, a photolithoautotroph purple sulfur bacterium isolated from an alpine meromictic lake.</title>
        <authorList>
            <person name="Luedin S.M."/>
            <person name="Pothier J.F."/>
            <person name="Danza F."/>
            <person name="Storelli N."/>
            <person name="Wittwer M."/>
            <person name="Tonolla M."/>
        </authorList>
    </citation>
    <scope>NUCLEOTIDE SEQUENCE [LARGE SCALE GENOMIC DNA]</scope>
    <source>
        <strain evidence="2 3">Cad16T</strain>
    </source>
</reference>
<evidence type="ECO:0000256" key="1">
    <source>
        <dbReference type="SAM" id="MobiDB-lite"/>
    </source>
</evidence>
<evidence type="ECO:0000313" key="3">
    <source>
        <dbReference type="Proteomes" id="UP000232638"/>
    </source>
</evidence>
<accession>A0A2K8U2G9</accession>
<proteinExistence type="predicted"/>
<organism evidence="2 3">
    <name type="scientific">Candidatus Thiodictyon syntrophicum</name>
    <dbReference type="NCBI Taxonomy" id="1166950"/>
    <lineage>
        <taxon>Bacteria</taxon>
        <taxon>Pseudomonadati</taxon>
        <taxon>Pseudomonadota</taxon>
        <taxon>Gammaproteobacteria</taxon>
        <taxon>Chromatiales</taxon>
        <taxon>Chromatiaceae</taxon>
        <taxon>Thiodictyon</taxon>
    </lineage>
</organism>
<evidence type="ECO:0000313" key="2">
    <source>
        <dbReference type="EMBL" id="AUB79725.1"/>
    </source>
</evidence>
<dbReference type="RefSeq" id="WP_100917543.1">
    <property type="nucleotide sequence ID" value="NZ_CP020370.1"/>
</dbReference>
<dbReference type="OrthoDB" id="5772019at2"/>
<dbReference type="AlphaFoldDB" id="A0A2K8U2G9"/>
<keyword evidence="3" id="KW-1185">Reference proteome</keyword>
<dbReference type="Proteomes" id="UP000232638">
    <property type="component" value="Chromosome"/>
</dbReference>
<feature type="region of interest" description="Disordered" evidence="1">
    <location>
        <begin position="46"/>
        <end position="71"/>
    </location>
</feature>
<dbReference type="KEGG" id="tsy:THSYN_01305"/>